<evidence type="ECO:0000256" key="1">
    <source>
        <dbReference type="SAM" id="Phobius"/>
    </source>
</evidence>
<feature type="transmembrane region" description="Helical" evidence="1">
    <location>
        <begin position="112"/>
        <end position="136"/>
    </location>
</feature>
<dbReference type="AlphaFoldDB" id="L0HIK7"/>
<gene>
    <name evidence="2" type="ordered locus">Metfor_2885</name>
</gene>
<dbReference type="InParanoid" id="L0HIK7"/>
<sequence length="203" mass="22740" precursor="true">MRCRSHSLGWVFATRMIGIICLLIAIVLANILTHYVENPVFISAVTFINGNFWLLILIALILMVGDVFAAFPFPFNLPAPIITAFGSVFCIMFLLRIFQWTDTVTSTTLSPLFSFLAPIIATMVFLIVLVSGYYAILRQLWLQSRAGEVPAEGQVLHGTPSTGTGPNPTGVTDAKTWEEIGAEFRLMLYDIIHRFRQEIRKNQ</sequence>
<keyword evidence="1" id="KW-1133">Transmembrane helix</keyword>
<proteinExistence type="predicted"/>
<reference evidence="3" key="1">
    <citation type="submission" date="2011-12" db="EMBL/GenBank/DDBJ databases">
        <title>Complete sequence of Methanoregula formicicum SMSP.</title>
        <authorList>
            <person name="Lucas S."/>
            <person name="Han J."/>
            <person name="Lapidus A."/>
            <person name="Cheng J.-F."/>
            <person name="Goodwin L."/>
            <person name="Pitluck S."/>
            <person name="Peters L."/>
            <person name="Ovchinnikova G."/>
            <person name="Teshima H."/>
            <person name="Detter J.C."/>
            <person name="Han C."/>
            <person name="Tapia R."/>
            <person name="Land M."/>
            <person name="Hauser L."/>
            <person name="Kyrpides N."/>
            <person name="Ivanova N."/>
            <person name="Pagani I."/>
            <person name="Imachi H."/>
            <person name="Tamaki H."/>
            <person name="Sekiguchi Y."/>
            <person name="Kamagata Y."/>
            <person name="Cadillo-Quiroz H."/>
            <person name="Zinder S."/>
            <person name="Liu W.-T."/>
            <person name="Woyke T."/>
        </authorList>
    </citation>
    <scope>NUCLEOTIDE SEQUENCE [LARGE SCALE GENOMIC DNA]</scope>
    <source>
        <strain evidence="3">DSM 22288 / NBRC 105244 / SMSP</strain>
    </source>
</reference>
<feature type="transmembrane region" description="Helical" evidence="1">
    <location>
        <begin position="12"/>
        <end position="32"/>
    </location>
</feature>
<dbReference type="RefSeq" id="WP_015286827.1">
    <property type="nucleotide sequence ID" value="NC_019943.1"/>
</dbReference>
<dbReference type="GeneID" id="14308669"/>
<dbReference type="HOGENOM" id="CLU_1381388_0_0_2"/>
<keyword evidence="3" id="KW-1185">Reference proteome</keyword>
<accession>L0HIK7</accession>
<dbReference type="EMBL" id="CP003167">
    <property type="protein sequence ID" value="AGB03865.1"/>
    <property type="molecule type" value="Genomic_DNA"/>
</dbReference>
<keyword evidence="1" id="KW-0812">Transmembrane</keyword>
<dbReference type="eggNOG" id="arCOG09577">
    <property type="taxonomic scope" value="Archaea"/>
</dbReference>
<name>L0HIK7_METFS</name>
<reference evidence="2 3" key="2">
    <citation type="journal article" date="2014" name="Genome Announc.">
        <title>Complete Genome Sequence of Methanoregula formicica SMSPT, a Mesophilic Hydrogenotrophic Methanogen Isolated from a Methanogenic Upflow Anaerobic Sludge Blanket Reactor.</title>
        <authorList>
            <person name="Yamamoto K."/>
            <person name="Tamaki H."/>
            <person name="Cadillo-Quiroz H."/>
            <person name="Imachi H."/>
            <person name="Kyrpides N."/>
            <person name="Woyke T."/>
            <person name="Goodwin L."/>
            <person name="Zinder S.H."/>
            <person name="Kamagata Y."/>
            <person name="Liu W.T."/>
        </authorList>
    </citation>
    <scope>NUCLEOTIDE SEQUENCE [LARGE SCALE GENOMIC DNA]</scope>
    <source>
        <strain evidence="3">DSM 22288 / NBRC 105244 / SMSP</strain>
    </source>
</reference>
<keyword evidence="1" id="KW-0472">Membrane</keyword>
<evidence type="ECO:0000313" key="3">
    <source>
        <dbReference type="Proteomes" id="UP000010824"/>
    </source>
</evidence>
<protein>
    <submittedName>
        <fullName evidence="2">Uncharacterized protein</fullName>
    </submittedName>
</protein>
<organism evidence="2 3">
    <name type="scientific">Methanoregula formicica (strain DSM 22288 / NBRC 105244 / SMSP)</name>
    <dbReference type="NCBI Taxonomy" id="593750"/>
    <lineage>
        <taxon>Archaea</taxon>
        <taxon>Methanobacteriati</taxon>
        <taxon>Methanobacteriota</taxon>
        <taxon>Stenosarchaea group</taxon>
        <taxon>Methanomicrobia</taxon>
        <taxon>Methanomicrobiales</taxon>
        <taxon>Methanoregulaceae</taxon>
        <taxon>Methanoregula</taxon>
    </lineage>
</organism>
<evidence type="ECO:0000313" key="2">
    <source>
        <dbReference type="EMBL" id="AGB03865.1"/>
    </source>
</evidence>
<dbReference type="KEGG" id="mfo:Metfor_2885"/>
<dbReference type="Proteomes" id="UP000010824">
    <property type="component" value="Chromosome"/>
</dbReference>
<feature type="transmembrane region" description="Helical" evidence="1">
    <location>
        <begin position="80"/>
        <end position="100"/>
    </location>
</feature>